<evidence type="ECO:0000259" key="1">
    <source>
        <dbReference type="Pfam" id="PF04326"/>
    </source>
</evidence>
<evidence type="ECO:0000313" key="2">
    <source>
        <dbReference type="EMBL" id="WAX55129.1"/>
    </source>
</evidence>
<dbReference type="Proteomes" id="UP001164693">
    <property type="component" value="Chromosome"/>
</dbReference>
<evidence type="ECO:0000313" key="3">
    <source>
        <dbReference type="Proteomes" id="UP001164693"/>
    </source>
</evidence>
<dbReference type="EMBL" id="CP097463">
    <property type="protein sequence ID" value="WAX55129.1"/>
    <property type="molecule type" value="Genomic_DNA"/>
</dbReference>
<dbReference type="InterPro" id="IPR007421">
    <property type="entry name" value="Schlafen_AlbA_2_dom"/>
</dbReference>
<dbReference type="InterPro" id="IPR038461">
    <property type="entry name" value="Schlafen_AlbA_2_dom_sf"/>
</dbReference>
<gene>
    <name evidence="2" type="ORF">M6B22_11210</name>
</gene>
<dbReference type="PANTHER" id="PTHR30595:SF6">
    <property type="entry name" value="SCHLAFEN ALBA-2 DOMAIN-CONTAINING PROTEIN"/>
    <property type="match status" value="1"/>
</dbReference>
<protein>
    <submittedName>
        <fullName evidence="2">ATP-binding protein</fullName>
    </submittedName>
</protein>
<dbReference type="PANTHER" id="PTHR30595">
    <property type="entry name" value="GLPR-RELATED TRANSCRIPTIONAL REPRESSOR"/>
    <property type="match status" value="1"/>
</dbReference>
<sequence>MTAQIVVGVCPPGWREESWFYEDCVFATSLSTTARLAALLGEPGERRLIVGSVEAGFELPATTFSWQRLPSLAAYSQLALRWPSTEYKLHLPNQQTFQQPAGYLVGRDEAPSFPTLSAAYSAFFHGDFTLTSTGTPPLGLITVRVIDNRARINRVRIRPSSLDVWIGGRQVRGVRLELNGVQDRTSAILTKPGQVTIPLPHGLPADAWLWVKSGHEWLDFRALSGWGGRISPDVENDEFPKDPLADLTRLAAQGEGQDLEYKAKLPDTAEEKRTVFKTVVAFANGDGGTVLFGVADGDGALVGIADKMPVARRRLTDLLRDLVTPSPRTRISAHRLEGRSILMLEVTGGDGTLHALTVNKNRPEYYVRRDGTTFYARPEEIAAVVHADGSGKQHGAPRVVR</sequence>
<keyword evidence="2" id="KW-0067">ATP-binding</keyword>
<feature type="domain" description="Schlafen AlbA-2" evidence="1">
    <location>
        <begin position="255"/>
        <end position="373"/>
    </location>
</feature>
<dbReference type="Pfam" id="PF04326">
    <property type="entry name" value="SLFN_AlbA_2"/>
    <property type="match status" value="1"/>
</dbReference>
<keyword evidence="3" id="KW-1185">Reference proteome</keyword>
<proteinExistence type="predicted"/>
<accession>A0ABY7JS18</accession>
<organism evidence="2 3">
    <name type="scientific">Jatrophihabitans cynanchi</name>
    <dbReference type="NCBI Taxonomy" id="2944128"/>
    <lineage>
        <taxon>Bacteria</taxon>
        <taxon>Bacillati</taxon>
        <taxon>Actinomycetota</taxon>
        <taxon>Actinomycetes</taxon>
        <taxon>Jatrophihabitantales</taxon>
        <taxon>Jatrophihabitantaceae</taxon>
        <taxon>Jatrophihabitans</taxon>
    </lineage>
</organism>
<reference evidence="2" key="1">
    <citation type="submission" date="2022-05" db="EMBL/GenBank/DDBJ databases">
        <title>Jatrophihabitans sp. SB3-54 whole genome sequence.</title>
        <authorList>
            <person name="Suh M.K."/>
            <person name="Eom M.K."/>
            <person name="Kim J.S."/>
            <person name="Kim H.S."/>
            <person name="Do H.E."/>
            <person name="Shin Y.K."/>
            <person name="Lee J.-S."/>
        </authorList>
    </citation>
    <scope>NUCLEOTIDE SEQUENCE</scope>
    <source>
        <strain evidence="2">SB3-54</strain>
    </source>
</reference>
<dbReference type="RefSeq" id="WP_269441631.1">
    <property type="nucleotide sequence ID" value="NZ_CP097463.1"/>
</dbReference>
<dbReference type="Gene3D" id="3.30.950.30">
    <property type="entry name" value="Schlafen, AAA domain"/>
    <property type="match status" value="1"/>
</dbReference>
<keyword evidence="2" id="KW-0547">Nucleotide-binding</keyword>
<dbReference type="GO" id="GO:0005524">
    <property type="term" value="F:ATP binding"/>
    <property type="evidence" value="ECO:0007669"/>
    <property type="project" value="UniProtKB-KW"/>
</dbReference>
<name>A0ABY7JS18_9ACTN</name>